<name>X1NJL4_9ZZZZ</name>
<dbReference type="AlphaFoldDB" id="X1NJL4"/>
<gene>
    <name evidence="1" type="ORF">S06H3_30647</name>
</gene>
<dbReference type="EMBL" id="BARV01018067">
    <property type="protein sequence ID" value="GAI30411.1"/>
    <property type="molecule type" value="Genomic_DNA"/>
</dbReference>
<protein>
    <submittedName>
        <fullName evidence="1">Uncharacterized protein</fullName>
    </submittedName>
</protein>
<reference evidence="1" key="1">
    <citation type="journal article" date="2014" name="Front. Microbiol.">
        <title>High frequency of phylogenetically diverse reductive dehalogenase-homologous genes in deep subseafloor sedimentary metagenomes.</title>
        <authorList>
            <person name="Kawai M."/>
            <person name="Futagami T."/>
            <person name="Toyoda A."/>
            <person name="Takaki Y."/>
            <person name="Nishi S."/>
            <person name="Hori S."/>
            <person name="Arai W."/>
            <person name="Tsubouchi T."/>
            <person name="Morono Y."/>
            <person name="Uchiyama I."/>
            <person name="Ito T."/>
            <person name="Fujiyama A."/>
            <person name="Inagaki F."/>
            <person name="Takami H."/>
        </authorList>
    </citation>
    <scope>NUCLEOTIDE SEQUENCE</scope>
    <source>
        <strain evidence="1">Expedition CK06-06</strain>
    </source>
</reference>
<sequence length="112" mass="13314">MTSSDIDKVLRRNFSNFDYLLSNIYFFGWESDFICMSSSNYWYEVEIKVSRSDFKADFKKTEKYFCFSRADKEIVTIPGRAMENYCKVDDGESKWITIGNYIHVAENIIPHR</sequence>
<feature type="non-terminal residue" evidence="1">
    <location>
        <position position="112"/>
    </location>
</feature>
<comment type="caution">
    <text evidence="1">The sequence shown here is derived from an EMBL/GenBank/DDBJ whole genome shotgun (WGS) entry which is preliminary data.</text>
</comment>
<accession>X1NJL4</accession>
<evidence type="ECO:0000313" key="1">
    <source>
        <dbReference type="EMBL" id="GAI30411.1"/>
    </source>
</evidence>
<proteinExistence type="predicted"/>
<organism evidence="1">
    <name type="scientific">marine sediment metagenome</name>
    <dbReference type="NCBI Taxonomy" id="412755"/>
    <lineage>
        <taxon>unclassified sequences</taxon>
        <taxon>metagenomes</taxon>
        <taxon>ecological metagenomes</taxon>
    </lineage>
</organism>